<dbReference type="AlphaFoldDB" id="A0A1G4YRQ6"/>
<sequence length="177" mass="19635">MDRVDTTVDGDALRIYCNDHLAASAGGIGLVRRMLDHHVDDAYEPQLRELLAELQEERAALAATMTAVGIRPNRVKQLVVRVAEKLSRLKPDGRLGRSPLSTVIEFEFLTGAVLLKRAGFETLLGLSEVDNRIDAGLVTRLVEQADRQHRWLGEARRQHAAEVFGGRAERQDDASDT</sequence>
<organism evidence="1 2">
    <name type="scientific">Klenkia marina</name>
    <dbReference type="NCBI Taxonomy" id="1960309"/>
    <lineage>
        <taxon>Bacteria</taxon>
        <taxon>Bacillati</taxon>
        <taxon>Actinomycetota</taxon>
        <taxon>Actinomycetes</taxon>
        <taxon>Geodermatophilales</taxon>
        <taxon>Geodermatophilaceae</taxon>
        <taxon>Klenkia</taxon>
    </lineage>
</organism>
<name>A0A1G4YRQ6_9ACTN</name>
<dbReference type="OrthoDB" id="5504890at2"/>
<protein>
    <submittedName>
        <fullName evidence="1">Uncharacterized protein</fullName>
    </submittedName>
</protein>
<reference evidence="2" key="1">
    <citation type="submission" date="2016-10" db="EMBL/GenBank/DDBJ databases">
        <authorList>
            <person name="Varghese N."/>
            <person name="Submissions S."/>
        </authorList>
    </citation>
    <scope>NUCLEOTIDE SEQUENCE [LARGE SCALE GENOMIC DNA]</scope>
    <source>
        <strain evidence="2">DSM 45722</strain>
    </source>
</reference>
<dbReference type="Proteomes" id="UP000198981">
    <property type="component" value="Unassembled WGS sequence"/>
</dbReference>
<evidence type="ECO:0000313" key="2">
    <source>
        <dbReference type="Proteomes" id="UP000198981"/>
    </source>
</evidence>
<dbReference type="EMBL" id="FMUH01000005">
    <property type="protein sequence ID" value="SCX55598.1"/>
    <property type="molecule type" value="Genomic_DNA"/>
</dbReference>
<accession>A0A1G4YRQ6</accession>
<proteinExistence type="predicted"/>
<dbReference type="STRING" id="1960309.SAMN03159343_3327"/>
<keyword evidence="2" id="KW-1185">Reference proteome</keyword>
<gene>
    <name evidence="1" type="ORF">SAMN03159343_3327</name>
</gene>
<evidence type="ECO:0000313" key="1">
    <source>
        <dbReference type="EMBL" id="SCX55598.1"/>
    </source>
</evidence>